<organism evidence="1 2">
    <name type="scientific">Fusarium decemcellulare</name>
    <dbReference type="NCBI Taxonomy" id="57161"/>
    <lineage>
        <taxon>Eukaryota</taxon>
        <taxon>Fungi</taxon>
        <taxon>Dikarya</taxon>
        <taxon>Ascomycota</taxon>
        <taxon>Pezizomycotina</taxon>
        <taxon>Sordariomycetes</taxon>
        <taxon>Hypocreomycetidae</taxon>
        <taxon>Hypocreales</taxon>
        <taxon>Nectriaceae</taxon>
        <taxon>Fusarium</taxon>
        <taxon>Fusarium decemcellulare species complex</taxon>
    </lineage>
</organism>
<dbReference type="Proteomes" id="UP001148629">
    <property type="component" value="Unassembled WGS sequence"/>
</dbReference>
<gene>
    <name evidence="1" type="ORF">NM208_g10590</name>
</gene>
<reference evidence="1" key="1">
    <citation type="submission" date="2022-08" db="EMBL/GenBank/DDBJ databases">
        <title>Genome Sequence of Fusarium decemcellulare.</title>
        <authorList>
            <person name="Buettner E."/>
        </authorList>
    </citation>
    <scope>NUCLEOTIDE SEQUENCE</scope>
    <source>
        <strain evidence="1">Babe19</strain>
    </source>
</reference>
<name>A0ACC1RXB4_9HYPO</name>
<proteinExistence type="predicted"/>
<dbReference type="EMBL" id="JANRMS010001524">
    <property type="protein sequence ID" value="KAJ3527661.1"/>
    <property type="molecule type" value="Genomic_DNA"/>
</dbReference>
<comment type="caution">
    <text evidence="1">The sequence shown here is derived from an EMBL/GenBank/DDBJ whole genome shotgun (WGS) entry which is preliminary data.</text>
</comment>
<protein>
    <submittedName>
        <fullName evidence="1">Uncharacterized protein</fullName>
    </submittedName>
</protein>
<accession>A0ACC1RXB4</accession>
<evidence type="ECO:0000313" key="2">
    <source>
        <dbReference type="Proteomes" id="UP001148629"/>
    </source>
</evidence>
<sequence>MEDRKRPAISSADDLAPPSKRVAVNGSKAKDDSLEMKEESWIEVSVTRLRFLPQMLERPTACYSLFRLVLFTGARALRLHAILVGDDPGRSPRLGSASSMHLLSSASAQSCNIYTTCSTHGIEVAADLGYQAYTKGAIYRQMQEYSRKAATYESRLEELHKRSVHHDDHLRIIDAWWRQVLEELELLSESDTTSPSPSGMIPHMNFGASADVMAEPPYLSGVSFKDLHDFQKHLQEKGKSIKSKAETLLGRLAASRGKVEPDASKLENKVASLLAAQKEYLFKLDRLSSEKDQLSEQLNAATLRYFKAEKKLDRAKSSQVQKLEQQAFANATRPAASGEAGAEPGETNGNASELLLKYEEATAAATKQKEQVDAILAEIKTLQDENSNLKAKRETLTDEDFIRTDVFKQFKNQNEDLIKRINTLEATNKQLREEAEKLQAERSAFRTQLEADANQVTQELEAEIMSRDQDLARVRSVRDELLAENTQSKARLEQERASVDQIKELASAKDDRITALELELSRLKSSEDQDKMNVDDEDVTLDELRLKYKKLLQDFDSINLELPAIEKAYKKMKELAHRKAMDFSALEERVTILIAEKSKADQKYFAARKDADTRNNEIRALRLQNSRSTEIITQLKDLEAQNRNLLVNLEKQLADLKQANASLATENKKMETTSLEAVRRTESLNKQVSDLTNLVKSKDAASAVVRERNAMQETEVEKLKVRIEHMQKDRDNWKNKALSNSSEEEEMLRTFALCTICRNNFKNTALKTCGHLFCNQCVDDRISNRMRKCPTCSRAFDKMDVMPVHH</sequence>
<evidence type="ECO:0000313" key="1">
    <source>
        <dbReference type="EMBL" id="KAJ3527661.1"/>
    </source>
</evidence>
<keyword evidence="2" id="KW-1185">Reference proteome</keyword>